<feature type="transmembrane region" description="Helical" evidence="5">
    <location>
        <begin position="20"/>
        <end position="39"/>
    </location>
</feature>
<keyword evidence="7" id="KW-1185">Reference proteome</keyword>
<keyword evidence="2 5" id="KW-0812">Transmembrane</keyword>
<sequence>MGGKRLVDFESILADVYGTGFYQITLLIACSMTCFIGGLEIQTILFMHYTPAFTCQEVPASLPLSVNWVPRETYEKLVQHPNDTTWLGHASNSTVQQCWAVLTHPSSNEVTPFSCSNWTYDQTIMSNTVVTQFNLICDRNFWVPLMEASYLIFNSVGFVVAFVSDKIGRRIPLLGFAAWGIVICLATPFVQSLPVLLFLRCCRGMSTALMYIGINLLSELVPVSYRAAYGNVYWTSWPVGYMVCAGIAYLVRDWFTLRLWSCVFLLPYLCYPFIVVDSPRWLYVRGRKKEAIKILQKLARWNRVSLPADYFDRIEDRLPSEIVNCGGNSLVSYDAISSNGISIDRLKDNEQANDEKEDSFMDIFRYPNLRNNTLIFCVVHIAIAVVYYGLIMDSLFTIDDIFMNMVLSGLVELPSSFLSWAACAYLGRRSSTAALLLISGIGVLVSRMVTPNVTVLRTTTALIVKFALGIAYCVADLFITELYPTTLRNIGFFTVVTLAGLASAVAPYINYLGRINTYLPYLIYAGLSIASAIMVQFGLPETRGCPLPQTVKESQGFVRGKERDWCEKRKRIYVDPAVGNTIIPIPVNE</sequence>
<dbReference type="GO" id="GO:0016020">
    <property type="term" value="C:membrane"/>
    <property type="evidence" value="ECO:0007669"/>
    <property type="project" value="UniProtKB-SubCell"/>
</dbReference>
<keyword evidence="4 5" id="KW-0472">Membrane</keyword>
<evidence type="ECO:0000256" key="2">
    <source>
        <dbReference type="ARBA" id="ARBA00022692"/>
    </source>
</evidence>
<dbReference type="OrthoDB" id="10021984at2759"/>
<feature type="transmembrane region" description="Helical" evidence="5">
    <location>
        <begin position="176"/>
        <end position="199"/>
    </location>
</feature>
<dbReference type="InterPro" id="IPR011701">
    <property type="entry name" value="MFS"/>
</dbReference>
<evidence type="ECO:0000313" key="7">
    <source>
        <dbReference type="Proteomes" id="UP000054324"/>
    </source>
</evidence>
<proteinExistence type="predicted"/>
<dbReference type="STRING" id="6198.A0A074ZV12"/>
<dbReference type="InterPro" id="IPR005829">
    <property type="entry name" value="Sugar_transporter_CS"/>
</dbReference>
<evidence type="ECO:0000256" key="5">
    <source>
        <dbReference type="SAM" id="Phobius"/>
    </source>
</evidence>
<dbReference type="GO" id="GO:0022857">
    <property type="term" value="F:transmembrane transporter activity"/>
    <property type="evidence" value="ECO:0007669"/>
    <property type="project" value="InterPro"/>
</dbReference>
<dbReference type="Pfam" id="PF07690">
    <property type="entry name" value="MFS_1"/>
    <property type="match status" value="1"/>
</dbReference>
<dbReference type="SUPFAM" id="SSF103473">
    <property type="entry name" value="MFS general substrate transporter"/>
    <property type="match status" value="1"/>
</dbReference>
<dbReference type="InterPro" id="IPR036259">
    <property type="entry name" value="MFS_trans_sf"/>
</dbReference>
<dbReference type="RefSeq" id="XP_009165235.1">
    <property type="nucleotide sequence ID" value="XM_009166971.1"/>
</dbReference>
<gene>
    <name evidence="6" type="ORF">T265_02669</name>
</gene>
<dbReference type="AlphaFoldDB" id="A0A074ZV12"/>
<comment type="subcellular location">
    <subcellularLocation>
        <location evidence="1">Membrane</location>
        <topology evidence="1">Multi-pass membrane protein</topology>
    </subcellularLocation>
</comment>
<reference evidence="6 7" key="1">
    <citation type="submission" date="2013-11" db="EMBL/GenBank/DDBJ databases">
        <title>Opisthorchis viverrini - life in the bile duct.</title>
        <authorList>
            <person name="Young N.D."/>
            <person name="Nagarajan N."/>
            <person name="Lin S.J."/>
            <person name="Korhonen P.K."/>
            <person name="Jex A.R."/>
            <person name="Hall R.S."/>
            <person name="Safavi-Hemami H."/>
            <person name="Kaewkong W."/>
            <person name="Bertrand D."/>
            <person name="Gao S."/>
            <person name="Seet Q."/>
            <person name="Wongkham S."/>
            <person name="Teh B.T."/>
            <person name="Wongkham C."/>
            <person name="Intapan P.M."/>
            <person name="Maleewong W."/>
            <person name="Yang X."/>
            <person name="Hu M."/>
            <person name="Wang Z."/>
            <person name="Hofmann A."/>
            <person name="Sternberg P.W."/>
            <person name="Tan P."/>
            <person name="Wang J."/>
            <person name="Gasser R.B."/>
        </authorList>
    </citation>
    <scope>NUCLEOTIDE SEQUENCE [LARGE SCALE GENOMIC DNA]</scope>
</reference>
<name>A0A074ZV12_OPIVI</name>
<feature type="transmembrane region" description="Helical" evidence="5">
    <location>
        <begin position="257"/>
        <end position="276"/>
    </location>
</feature>
<keyword evidence="3 5" id="KW-1133">Transmembrane helix</keyword>
<feature type="transmembrane region" description="Helical" evidence="5">
    <location>
        <begin position="232"/>
        <end position="251"/>
    </location>
</feature>
<evidence type="ECO:0000256" key="1">
    <source>
        <dbReference type="ARBA" id="ARBA00004141"/>
    </source>
</evidence>
<dbReference type="KEGG" id="ovi:T265_02669"/>
<dbReference type="EMBL" id="KL596652">
    <property type="protein sequence ID" value="KER30991.1"/>
    <property type="molecule type" value="Genomic_DNA"/>
</dbReference>
<evidence type="ECO:0008006" key="8">
    <source>
        <dbReference type="Google" id="ProtNLM"/>
    </source>
</evidence>
<feature type="transmembrane region" description="Helical" evidence="5">
    <location>
        <begin position="490"/>
        <end position="509"/>
    </location>
</feature>
<feature type="transmembrane region" description="Helical" evidence="5">
    <location>
        <begin position="373"/>
        <end position="390"/>
    </location>
</feature>
<feature type="transmembrane region" description="Helical" evidence="5">
    <location>
        <begin position="462"/>
        <end position="483"/>
    </location>
</feature>
<dbReference type="PROSITE" id="PS00216">
    <property type="entry name" value="SUGAR_TRANSPORT_1"/>
    <property type="match status" value="1"/>
</dbReference>
<dbReference type="PROSITE" id="PS51257">
    <property type="entry name" value="PROKAR_LIPOPROTEIN"/>
    <property type="match status" value="1"/>
</dbReference>
<organism evidence="6 7">
    <name type="scientific">Opisthorchis viverrini</name>
    <name type="common">Southeast Asian liver fluke</name>
    <dbReference type="NCBI Taxonomy" id="6198"/>
    <lineage>
        <taxon>Eukaryota</taxon>
        <taxon>Metazoa</taxon>
        <taxon>Spiralia</taxon>
        <taxon>Lophotrochozoa</taxon>
        <taxon>Platyhelminthes</taxon>
        <taxon>Trematoda</taxon>
        <taxon>Digenea</taxon>
        <taxon>Opisthorchiida</taxon>
        <taxon>Opisthorchiata</taxon>
        <taxon>Opisthorchiidae</taxon>
        <taxon>Opisthorchis</taxon>
    </lineage>
</organism>
<feature type="transmembrane region" description="Helical" evidence="5">
    <location>
        <begin position="141"/>
        <end position="164"/>
    </location>
</feature>
<dbReference type="PANTHER" id="PTHR24064">
    <property type="entry name" value="SOLUTE CARRIER FAMILY 22 MEMBER"/>
    <property type="match status" value="1"/>
</dbReference>
<feature type="transmembrane region" description="Helical" evidence="5">
    <location>
        <begin position="433"/>
        <end position="450"/>
    </location>
</feature>
<dbReference type="Proteomes" id="UP000054324">
    <property type="component" value="Unassembled WGS sequence"/>
</dbReference>
<dbReference type="CTD" id="20316857"/>
<dbReference type="GeneID" id="20316857"/>
<evidence type="ECO:0000256" key="4">
    <source>
        <dbReference type="ARBA" id="ARBA00023136"/>
    </source>
</evidence>
<evidence type="ECO:0000313" key="6">
    <source>
        <dbReference type="EMBL" id="KER30991.1"/>
    </source>
</evidence>
<dbReference type="Gene3D" id="1.20.1250.20">
    <property type="entry name" value="MFS general substrate transporter like domains"/>
    <property type="match status" value="1"/>
</dbReference>
<feature type="transmembrane region" description="Helical" evidence="5">
    <location>
        <begin position="521"/>
        <end position="539"/>
    </location>
</feature>
<accession>A0A074ZV12</accession>
<evidence type="ECO:0000256" key="3">
    <source>
        <dbReference type="ARBA" id="ARBA00022989"/>
    </source>
</evidence>
<protein>
    <recommendedName>
        <fullName evidence="8">Major facilitator superfamily (MFS) profile domain-containing protein</fullName>
    </recommendedName>
</protein>